<dbReference type="EMBL" id="JACOQK010000001">
    <property type="protein sequence ID" value="MBC5786499.1"/>
    <property type="molecule type" value="Genomic_DNA"/>
</dbReference>
<dbReference type="RefSeq" id="WP_186995816.1">
    <property type="nucleotide sequence ID" value="NZ_JACOQK010000001.1"/>
</dbReference>
<reference evidence="1 2" key="1">
    <citation type="submission" date="2020-08" db="EMBL/GenBank/DDBJ databases">
        <title>Genome public.</title>
        <authorList>
            <person name="Liu C."/>
            <person name="Sun Q."/>
        </authorList>
    </citation>
    <scope>NUCLEOTIDE SEQUENCE [LARGE SCALE GENOMIC DNA]</scope>
    <source>
        <strain evidence="1 2">NSJ-27</strain>
    </source>
</reference>
<evidence type="ECO:0000313" key="1">
    <source>
        <dbReference type="EMBL" id="MBC5786499.1"/>
    </source>
</evidence>
<sequence>MSDGLYFSINDLVYAMGINKAVVLTDIRTGILKTVDDRIEYMEAINYTHKKYAEGIEMYPPNGFESRLLAVINGHIAKFGYYE</sequence>
<protein>
    <submittedName>
        <fullName evidence="1">Uncharacterized protein</fullName>
    </submittedName>
</protein>
<evidence type="ECO:0000313" key="2">
    <source>
        <dbReference type="Proteomes" id="UP000649151"/>
    </source>
</evidence>
<comment type="caution">
    <text evidence="1">The sequence shown here is derived from an EMBL/GenBank/DDBJ whole genome shotgun (WGS) entry which is preliminary data.</text>
</comment>
<dbReference type="Proteomes" id="UP000649151">
    <property type="component" value="Unassembled WGS sequence"/>
</dbReference>
<gene>
    <name evidence="1" type="ORF">H8Z77_00445</name>
</gene>
<organism evidence="1 2">
    <name type="scientific">Clostridium facile</name>
    <dbReference type="NCBI Taxonomy" id="2763035"/>
    <lineage>
        <taxon>Bacteria</taxon>
        <taxon>Bacillati</taxon>
        <taxon>Bacillota</taxon>
        <taxon>Clostridia</taxon>
        <taxon>Eubacteriales</taxon>
        <taxon>Clostridiaceae</taxon>
        <taxon>Clostridium</taxon>
    </lineage>
</organism>
<proteinExistence type="predicted"/>
<keyword evidence="2" id="KW-1185">Reference proteome</keyword>
<accession>A0ABR7IMY3</accession>
<name>A0ABR7IMY3_9CLOT</name>